<feature type="chain" id="PRO_5041999643" description="Lipoprotein" evidence="2">
    <location>
        <begin position="23"/>
        <end position="163"/>
    </location>
</feature>
<reference evidence="4" key="1">
    <citation type="submission" date="2023-07" db="EMBL/GenBank/DDBJ databases">
        <authorList>
            <person name="Luz R."/>
            <person name="Cordeiro R."/>
            <person name="Fonseca A."/>
            <person name="Goncalves V."/>
        </authorList>
    </citation>
    <scope>NUCLEOTIDE SEQUENCE [LARGE SCALE GENOMIC DNA]</scope>
    <source>
        <strain evidence="4">BACA0444</strain>
    </source>
</reference>
<organism evidence="3 4">
    <name type="scientific">Pseudocalidococcus azoricus BACA0444</name>
    <dbReference type="NCBI Taxonomy" id="2918990"/>
    <lineage>
        <taxon>Bacteria</taxon>
        <taxon>Bacillati</taxon>
        <taxon>Cyanobacteriota</taxon>
        <taxon>Cyanophyceae</taxon>
        <taxon>Acaryochloridales</taxon>
        <taxon>Thermosynechococcaceae</taxon>
        <taxon>Pseudocalidococcus</taxon>
        <taxon>Pseudocalidococcus azoricus</taxon>
    </lineage>
</organism>
<protein>
    <recommendedName>
        <fullName evidence="5">Lipoprotein</fullName>
    </recommendedName>
</protein>
<accession>A0AAE4FTS7</accession>
<dbReference type="PROSITE" id="PS51257">
    <property type="entry name" value="PROKAR_LIPOPROTEIN"/>
    <property type="match status" value="1"/>
</dbReference>
<keyword evidence="4" id="KW-1185">Reference proteome</keyword>
<evidence type="ECO:0000256" key="2">
    <source>
        <dbReference type="SAM" id="SignalP"/>
    </source>
</evidence>
<sequence length="163" mass="17301">MKIKFLSLITVLGLGLSLGACGGDSETTRSSPSPEISSPSPTPTMEAADSVANAEPSDGHAQGGQVVETGKYHLELLVAEEPAGLHIDFFIQEGVDHTPVPDAQVAGQLQLPDGSQKTLDFQYSDADKHYTAYLTNAPAGEYRLVVLSDIRGEKVNGRFTFTP</sequence>
<proteinExistence type="predicted"/>
<dbReference type="EMBL" id="JAVMIP010000015">
    <property type="protein sequence ID" value="MDS3861728.1"/>
    <property type="molecule type" value="Genomic_DNA"/>
</dbReference>
<dbReference type="RefSeq" id="WP_322878962.1">
    <property type="nucleotide sequence ID" value="NZ_JAVMIP010000015.1"/>
</dbReference>
<evidence type="ECO:0000313" key="3">
    <source>
        <dbReference type="EMBL" id="MDS3861728.1"/>
    </source>
</evidence>
<dbReference type="Proteomes" id="UP001268256">
    <property type="component" value="Unassembled WGS sequence"/>
</dbReference>
<evidence type="ECO:0000256" key="1">
    <source>
        <dbReference type="SAM" id="MobiDB-lite"/>
    </source>
</evidence>
<name>A0AAE4FTS7_9CYAN</name>
<evidence type="ECO:0000313" key="4">
    <source>
        <dbReference type="Proteomes" id="UP001268256"/>
    </source>
</evidence>
<dbReference type="AlphaFoldDB" id="A0AAE4FTS7"/>
<feature type="compositionally biased region" description="Low complexity" evidence="1">
    <location>
        <begin position="22"/>
        <end position="39"/>
    </location>
</feature>
<feature type="region of interest" description="Disordered" evidence="1">
    <location>
        <begin position="22"/>
        <end position="66"/>
    </location>
</feature>
<keyword evidence="2" id="KW-0732">Signal</keyword>
<gene>
    <name evidence="3" type="ORF">RIF25_13035</name>
</gene>
<feature type="signal peptide" evidence="2">
    <location>
        <begin position="1"/>
        <end position="22"/>
    </location>
</feature>
<evidence type="ECO:0008006" key="5">
    <source>
        <dbReference type="Google" id="ProtNLM"/>
    </source>
</evidence>
<comment type="caution">
    <text evidence="3">The sequence shown here is derived from an EMBL/GenBank/DDBJ whole genome shotgun (WGS) entry which is preliminary data.</text>
</comment>